<dbReference type="PROSITE" id="PS01358">
    <property type="entry name" value="ZF_RANBP2_1"/>
    <property type="match status" value="1"/>
</dbReference>
<evidence type="ECO:0000256" key="4">
    <source>
        <dbReference type="SAM" id="MobiDB-lite"/>
    </source>
</evidence>
<feature type="domain" description="RanBP2-type" evidence="5">
    <location>
        <begin position="259"/>
        <end position="278"/>
    </location>
</feature>
<keyword evidence="1" id="KW-0479">Metal-binding</keyword>
<gene>
    <name evidence="6" type="ORF">PHYPSEUDO_000366</name>
</gene>
<keyword evidence="2" id="KW-0863">Zinc-finger</keyword>
<proteinExistence type="predicted"/>
<dbReference type="AlphaFoldDB" id="A0A8T1VYT1"/>
<name>A0A8T1VYT1_9STRA</name>
<feature type="region of interest" description="Disordered" evidence="4">
    <location>
        <begin position="346"/>
        <end position="422"/>
    </location>
</feature>
<comment type="caution">
    <text evidence="6">The sequence shown here is derived from an EMBL/GenBank/DDBJ whole genome shotgun (WGS) entry which is preliminary data.</text>
</comment>
<evidence type="ECO:0000256" key="1">
    <source>
        <dbReference type="ARBA" id="ARBA00022723"/>
    </source>
</evidence>
<accession>A0A8T1VYT1</accession>
<dbReference type="GO" id="GO:0008270">
    <property type="term" value="F:zinc ion binding"/>
    <property type="evidence" value="ECO:0007669"/>
    <property type="project" value="UniProtKB-KW"/>
</dbReference>
<dbReference type="EMBL" id="JAGDFM010000102">
    <property type="protein sequence ID" value="KAG7386331.1"/>
    <property type="molecule type" value="Genomic_DNA"/>
</dbReference>
<protein>
    <recommendedName>
        <fullName evidence="5">RanBP2-type domain-containing protein</fullName>
    </recommendedName>
</protein>
<feature type="compositionally biased region" description="Polar residues" evidence="4">
    <location>
        <begin position="395"/>
        <end position="409"/>
    </location>
</feature>
<keyword evidence="3" id="KW-0862">Zinc</keyword>
<evidence type="ECO:0000259" key="5">
    <source>
        <dbReference type="PROSITE" id="PS01358"/>
    </source>
</evidence>
<dbReference type="InterPro" id="IPR001876">
    <property type="entry name" value="Znf_RanBP2"/>
</dbReference>
<evidence type="ECO:0000313" key="6">
    <source>
        <dbReference type="EMBL" id="KAG7386331.1"/>
    </source>
</evidence>
<dbReference type="OrthoDB" id="113085at2759"/>
<evidence type="ECO:0000256" key="2">
    <source>
        <dbReference type="ARBA" id="ARBA00022771"/>
    </source>
</evidence>
<sequence length="422" mass="45232">MSSWAVTDDTPTATVVWAAAEQIGKTQNHDELQKICDYLVNKHWFQTAGDLRSARSETTEWQALAVPGRLKLAIQQVLDQTALPNYGYEDYYAAVRPSLAPAGSETSTQDWVGATTGYEGAEQATPDYYSSTYAYTPSDTATDATTAQYGYDQADYLYSAGSDPPPYDESYRANYEHYYSGSSSASSYDSGAAATALLSLQGGVGQPQLDENDVVEAHAVEAEITEECDEGELAPDQSSYAVELGEPSQRDASETAGTWRCGQCTYLNPMTSSFCEVCVGHISLSPDVKTTAGTSVSASLLIPAKPAVDIMMHSPQAEPPVNSFSVQTPQPTVTCMLPPVRSLYPPSAPDFESSGIREDEPVDASPLPPPPPYPGTSSCGNVDFLALAFNGKSAPKTQAQPPSPTGKSSQMRREEAITEYTF</sequence>
<evidence type="ECO:0000256" key="3">
    <source>
        <dbReference type="ARBA" id="ARBA00022833"/>
    </source>
</evidence>
<reference evidence="6" key="1">
    <citation type="submission" date="2021-02" db="EMBL/GenBank/DDBJ databases">
        <authorList>
            <person name="Palmer J.M."/>
        </authorList>
    </citation>
    <scope>NUCLEOTIDE SEQUENCE</scope>
    <source>
        <strain evidence="6">SCRP734</strain>
    </source>
</reference>
<evidence type="ECO:0000313" key="7">
    <source>
        <dbReference type="Proteomes" id="UP000694044"/>
    </source>
</evidence>
<keyword evidence="7" id="KW-1185">Reference proteome</keyword>
<organism evidence="6 7">
    <name type="scientific">Phytophthora pseudosyringae</name>
    <dbReference type="NCBI Taxonomy" id="221518"/>
    <lineage>
        <taxon>Eukaryota</taxon>
        <taxon>Sar</taxon>
        <taxon>Stramenopiles</taxon>
        <taxon>Oomycota</taxon>
        <taxon>Peronosporomycetes</taxon>
        <taxon>Peronosporales</taxon>
        <taxon>Peronosporaceae</taxon>
        <taxon>Phytophthora</taxon>
    </lineage>
</organism>
<dbReference type="Proteomes" id="UP000694044">
    <property type="component" value="Unassembled WGS sequence"/>
</dbReference>